<dbReference type="OrthoDB" id="437565at2759"/>
<dbReference type="Gene3D" id="3.40.50.1820">
    <property type="entry name" value="alpha/beta hydrolase"/>
    <property type="match status" value="1"/>
</dbReference>
<dbReference type="SUPFAM" id="SSF53474">
    <property type="entry name" value="alpha/beta-Hydrolases"/>
    <property type="match status" value="1"/>
</dbReference>
<feature type="region of interest" description="Disordered" evidence="1">
    <location>
        <begin position="449"/>
        <end position="475"/>
    </location>
</feature>
<dbReference type="InterPro" id="IPR000073">
    <property type="entry name" value="AB_hydrolase_1"/>
</dbReference>
<comment type="caution">
    <text evidence="3">The sequence shown here is derived from an EMBL/GenBank/DDBJ whole genome shotgun (WGS) entry which is preliminary data.</text>
</comment>
<gene>
    <name evidence="3" type="ORF">FOL47_006905</name>
</gene>
<evidence type="ECO:0000313" key="4">
    <source>
        <dbReference type="Proteomes" id="UP000591131"/>
    </source>
</evidence>
<keyword evidence="4" id="KW-1185">Reference proteome</keyword>
<organism evidence="3 4">
    <name type="scientific">Perkinsus chesapeaki</name>
    <name type="common">Clam parasite</name>
    <name type="synonym">Perkinsus andrewsi</name>
    <dbReference type="NCBI Taxonomy" id="330153"/>
    <lineage>
        <taxon>Eukaryota</taxon>
        <taxon>Sar</taxon>
        <taxon>Alveolata</taxon>
        <taxon>Perkinsozoa</taxon>
        <taxon>Perkinsea</taxon>
        <taxon>Perkinsida</taxon>
        <taxon>Perkinsidae</taxon>
        <taxon>Perkinsus</taxon>
    </lineage>
</organism>
<accession>A0A7J6LNR0</accession>
<evidence type="ECO:0000313" key="3">
    <source>
        <dbReference type="EMBL" id="KAF4660925.1"/>
    </source>
</evidence>
<feature type="compositionally biased region" description="Basic and acidic residues" evidence="1">
    <location>
        <begin position="449"/>
        <end position="465"/>
    </location>
</feature>
<reference evidence="3 4" key="1">
    <citation type="submission" date="2020-04" db="EMBL/GenBank/DDBJ databases">
        <title>Perkinsus chesapeaki whole genome sequence.</title>
        <authorList>
            <person name="Bogema D.R."/>
        </authorList>
    </citation>
    <scope>NUCLEOTIDE SEQUENCE [LARGE SCALE GENOMIC DNA]</scope>
    <source>
        <strain evidence="3">ATCC PRA-425</strain>
    </source>
</reference>
<name>A0A7J6LNR0_PERCH</name>
<protein>
    <recommendedName>
        <fullName evidence="2">AB hydrolase-1 domain-containing protein</fullName>
    </recommendedName>
</protein>
<evidence type="ECO:0000256" key="1">
    <source>
        <dbReference type="SAM" id="MobiDB-lite"/>
    </source>
</evidence>
<evidence type="ECO:0000259" key="2">
    <source>
        <dbReference type="Pfam" id="PF00561"/>
    </source>
</evidence>
<dbReference type="EMBL" id="JAAPAO010000396">
    <property type="protein sequence ID" value="KAF4660925.1"/>
    <property type="molecule type" value="Genomic_DNA"/>
</dbReference>
<proteinExistence type="predicted"/>
<dbReference type="Pfam" id="PF00561">
    <property type="entry name" value="Abhydrolase_1"/>
    <property type="match status" value="1"/>
</dbReference>
<feature type="domain" description="AB hydrolase-1" evidence="2">
    <location>
        <begin position="91"/>
        <end position="187"/>
    </location>
</feature>
<sequence length="498" mass="56245">MNHQRSDRLEDRGGGEVFSVISEPSEEAVLSSEAFNEKEKSFLLDNLTTQVAEFSISANCQIYARCLQQSTGIKPTKHKLSKKKGADTGEWVLAIHGYGNLTTSWTWMKLALSLYKKGFNVLLIDLPGFGKSNISQNIRCPPERWRPWEASMISHVLSEFGVHQCRVVACYEGAGMLFKLLMKYPNLIGTHHILYNPIIDDDALESYCSPLRLTSKIRSLGNGFNVWVASDRNSYGGIARRDVQKITEKTFQMLTKISEDNLCKERVIIAKVTRQDIAEMQAYKSDEPGLSSLRILYPSKYFRVYATEFISGSRLPPYAPVMAAPGGLRWALVAGKEEPGLDELPRRQTRDDALQAGRILHRYLEEYADEEANFQDALAESHITAENERLDPRLTELRSMPEVDHIAQLREMQGSIEDSINTYELYHALSEDEQMKMAIANSLKENLPIRRDERSSTSSAKRGDDAGLAESLDMDRKEEDIAVYDAIRESLSTTSQPD</sequence>
<dbReference type="Proteomes" id="UP000591131">
    <property type="component" value="Unassembled WGS sequence"/>
</dbReference>
<dbReference type="AlphaFoldDB" id="A0A7J6LNR0"/>
<dbReference type="InterPro" id="IPR029058">
    <property type="entry name" value="AB_hydrolase_fold"/>
</dbReference>